<dbReference type="GO" id="GO:0035861">
    <property type="term" value="C:site of double-strand break"/>
    <property type="evidence" value="ECO:0000318"/>
    <property type="project" value="GO_Central"/>
</dbReference>
<dbReference type="GO" id="GO:0051880">
    <property type="term" value="F:G-quadruplex DNA binding"/>
    <property type="evidence" value="ECO:0007669"/>
    <property type="project" value="EnsemblFungi"/>
</dbReference>
<evidence type="ECO:0000256" key="4">
    <source>
        <dbReference type="ARBA" id="ARBA00009028"/>
    </source>
</evidence>
<dbReference type="Proteomes" id="UP000001744">
    <property type="component" value="Unassembled WGS sequence"/>
</dbReference>
<evidence type="ECO:0000256" key="3">
    <source>
        <dbReference type="ARBA" id="ARBA00004286"/>
    </source>
</evidence>
<dbReference type="GO" id="GO:0006303">
    <property type="term" value="P:double-strand break repair via nonhomologous end joining"/>
    <property type="evidence" value="ECO:0000318"/>
    <property type="project" value="GO_Central"/>
</dbReference>
<evidence type="ECO:0000256" key="8">
    <source>
        <dbReference type="ARBA" id="ARBA00022759"/>
    </source>
</evidence>
<sequence length="663" mass="75559">MSRRQRLSEVEEQGVDDYDENTIRILIASDNHIGYAERDPIRGNDAIRTFNEILGIAREREVDMILLGGDLFHDNKPSRKALYQTMRALRLNCLGDKPCELEVLTDMSMITGDTAVCNINYQDPNINVAIPVFSIHGNHDDPSGEGHYCALDILQVAGLLNYFGRVPENDNISIAPILLQKGYTKLALYGLSNVRDERLYHTFREGKVKFMRPDLYRDEWFNLLTVHQNHSAHTDTGYLPESFIQDFYDFVLWGHEHECLIDGSYNPTQKFTVVQPGSSVVTSLCQGETALKHVGILNIKGKEFNLEKIRLRTVRPFVMKDVVLSEVQSIPPMVDNKSQVLQYLIGEVDNAIKEAQEQWLQSQSDIPENERGEAPLPLIRLRVDYSGGYQTENPQRFSNRFVGQVANVNDIVHFYQKRHYKRTAKDKALLAAPGEEIKLDSLRVETLVKQYLDTNRLECLPEQKLGYAVAQYVEKDDKDALKDFVENYVKKQVSVLVQKRVTEENLEDEIKHIMDGMGNLAHMKRKGSPEVPTSMDERSEQHDLFKDAPAHDETMEEMPLFLPSQSQSIFETEHNDVHEEPKQRTSTRQRKNAATKAAAPNTRSSTTTSTKRRTLPSTMTGTRRGRSGSRASQQSKLSFGKSQTNTRQNASSRNPEDDEILEL</sequence>
<evidence type="ECO:0000256" key="19">
    <source>
        <dbReference type="SAM" id="MobiDB-lite"/>
    </source>
</evidence>
<dbReference type="GO" id="GO:0010791">
    <property type="term" value="P:DNA double-strand break processing involved in repair via synthesis-dependent strand annealing"/>
    <property type="evidence" value="ECO:0007669"/>
    <property type="project" value="EnsemblFungi"/>
</dbReference>
<dbReference type="STRING" id="402676.T0RT79"/>
<dbReference type="GO" id="GO:0043047">
    <property type="term" value="F:single-stranded telomeric DNA binding"/>
    <property type="evidence" value="ECO:0007669"/>
    <property type="project" value="EnsemblFungi"/>
</dbReference>
<dbReference type="HOGENOM" id="CLU_009535_3_0_1"/>
<keyword evidence="6 16" id="KW-0540">Nuclease</keyword>
<dbReference type="GO" id="GO:0030870">
    <property type="term" value="C:Mre11 complex"/>
    <property type="evidence" value="ECO:0000318"/>
    <property type="project" value="GO_Central"/>
</dbReference>
<dbReference type="GO" id="GO:0031573">
    <property type="term" value="P:mitotic intra-S DNA damage checkpoint signaling"/>
    <property type="evidence" value="ECO:0000318"/>
    <property type="project" value="GO_Central"/>
</dbReference>
<evidence type="ECO:0000256" key="15">
    <source>
        <dbReference type="ARBA" id="ARBA00023254"/>
    </source>
</evidence>
<dbReference type="GeneID" id="22831072"/>
<evidence type="ECO:0000256" key="12">
    <source>
        <dbReference type="ARBA" id="ARBA00023204"/>
    </source>
</evidence>
<keyword evidence="11 16" id="KW-0269">Exonuclease</keyword>
<dbReference type="InterPro" id="IPR041796">
    <property type="entry name" value="Mre11_N"/>
</dbReference>
<keyword evidence="14 16" id="KW-0539">Nucleus</keyword>
<dbReference type="PANTHER" id="PTHR10139:SF1">
    <property type="entry name" value="DOUBLE-STRAND BREAK REPAIR PROTEIN MRE11"/>
    <property type="match status" value="1"/>
</dbReference>
<keyword evidence="7" id="KW-0479">Metal-binding</keyword>
<dbReference type="Pfam" id="PF04152">
    <property type="entry name" value="Mre11_DNA_bind"/>
    <property type="match status" value="1"/>
</dbReference>
<dbReference type="AlphaFoldDB" id="T0RT79"/>
<dbReference type="SMART" id="SM01347">
    <property type="entry name" value="Mre11_DNA_bind"/>
    <property type="match status" value="1"/>
</dbReference>
<keyword evidence="8 16" id="KW-0255">Endonuclease</keyword>
<feature type="compositionally biased region" description="Low complexity" evidence="19">
    <location>
        <begin position="594"/>
        <end position="609"/>
    </location>
</feature>
<dbReference type="GO" id="GO:0000727">
    <property type="term" value="P:double-strand break repair via break-induced replication"/>
    <property type="evidence" value="ECO:0007669"/>
    <property type="project" value="EnsemblFungi"/>
</dbReference>
<proteinExistence type="inferred from homology"/>
<keyword evidence="13 16" id="KW-0464">Manganese</keyword>
<feature type="compositionally biased region" description="Polar residues" evidence="19">
    <location>
        <begin position="631"/>
        <end position="653"/>
    </location>
</feature>
<feature type="compositionally biased region" description="Basic and acidic residues" evidence="19">
    <location>
        <begin position="571"/>
        <end position="583"/>
    </location>
</feature>
<keyword evidence="5" id="KW-0158">Chromosome</keyword>
<protein>
    <recommendedName>
        <fullName evidence="16">Double-strand break repair protein</fullName>
    </recommendedName>
</protein>
<dbReference type="GO" id="GO:1990918">
    <property type="term" value="P:double-strand break repair involved in meiotic recombination"/>
    <property type="evidence" value="ECO:0007669"/>
    <property type="project" value="EnsemblFungi"/>
</dbReference>
<evidence type="ECO:0000313" key="22">
    <source>
        <dbReference type="JaponicusDB" id="SJAG_05373"/>
    </source>
</evidence>
<dbReference type="GO" id="GO:0030437">
    <property type="term" value="P:ascospore formation"/>
    <property type="evidence" value="ECO:0007669"/>
    <property type="project" value="EnsemblFungi"/>
</dbReference>
<dbReference type="GO" id="GO:0006357">
    <property type="term" value="P:regulation of transcription by RNA polymerase II"/>
    <property type="evidence" value="ECO:0007669"/>
    <property type="project" value="EnsemblFungi"/>
</dbReference>
<keyword evidence="10 16" id="KW-0378">Hydrolase</keyword>
<dbReference type="PIRSF" id="PIRSF000882">
    <property type="entry name" value="DSB_repair_MRE11"/>
    <property type="match status" value="1"/>
</dbReference>
<evidence type="ECO:0000256" key="18">
    <source>
        <dbReference type="RuleBase" id="RU003447"/>
    </source>
</evidence>
<reference evidence="21 23" key="1">
    <citation type="journal article" date="2011" name="Science">
        <title>Comparative functional genomics of the fission yeasts.</title>
        <authorList>
            <person name="Rhind N."/>
            <person name="Chen Z."/>
            <person name="Yassour M."/>
            <person name="Thompson D.A."/>
            <person name="Haas B.J."/>
            <person name="Habib N."/>
            <person name="Wapinski I."/>
            <person name="Roy S."/>
            <person name="Lin M.F."/>
            <person name="Heiman D.I."/>
            <person name="Young S.K."/>
            <person name="Furuya K."/>
            <person name="Guo Y."/>
            <person name="Pidoux A."/>
            <person name="Chen H.M."/>
            <person name="Robbertse B."/>
            <person name="Goldberg J.M."/>
            <person name="Aoki K."/>
            <person name="Bayne E.H."/>
            <person name="Berlin A.M."/>
            <person name="Desjardins C.A."/>
            <person name="Dobbs E."/>
            <person name="Dukaj L."/>
            <person name="Fan L."/>
            <person name="FitzGerald M.G."/>
            <person name="French C."/>
            <person name="Gujja S."/>
            <person name="Hansen K."/>
            <person name="Keifenheim D."/>
            <person name="Levin J.Z."/>
            <person name="Mosher R.A."/>
            <person name="Mueller C.A."/>
            <person name="Pfiffner J."/>
            <person name="Priest M."/>
            <person name="Russ C."/>
            <person name="Smialowska A."/>
            <person name="Swoboda P."/>
            <person name="Sykes S.M."/>
            <person name="Vaughn M."/>
            <person name="Vengrova S."/>
            <person name="Yoder R."/>
            <person name="Zeng Q."/>
            <person name="Allshire R."/>
            <person name="Baulcombe D."/>
            <person name="Birren B.W."/>
            <person name="Brown W."/>
            <person name="Ekwall K."/>
            <person name="Kellis M."/>
            <person name="Leatherwood J."/>
            <person name="Levin H."/>
            <person name="Margalit H."/>
            <person name="Martienssen R."/>
            <person name="Nieduszynski C.A."/>
            <person name="Spatafora J.W."/>
            <person name="Friedman N."/>
            <person name="Dalgaard J.Z."/>
            <person name="Baumann P."/>
            <person name="Niki H."/>
            <person name="Regev A."/>
            <person name="Nusbaum C."/>
        </authorList>
    </citation>
    <scope>NUCLEOTIDE SEQUENCE [LARGE SCALE GENOMIC DNA]</scope>
    <source>
        <strain evidence="23">yFS275 / FY16936</strain>
    </source>
</reference>
<evidence type="ECO:0000256" key="10">
    <source>
        <dbReference type="ARBA" id="ARBA00022801"/>
    </source>
</evidence>
<dbReference type="GO" id="GO:0000014">
    <property type="term" value="F:single-stranded DNA endodeoxyribonuclease activity"/>
    <property type="evidence" value="ECO:0000318"/>
    <property type="project" value="GO_Central"/>
</dbReference>
<keyword evidence="23" id="KW-1185">Reference proteome</keyword>
<evidence type="ECO:0000256" key="7">
    <source>
        <dbReference type="ARBA" id="ARBA00022723"/>
    </source>
</evidence>
<dbReference type="GO" id="GO:0004017">
    <property type="term" value="F:AMP kinase activity"/>
    <property type="evidence" value="ECO:0007669"/>
    <property type="project" value="EnsemblFungi"/>
</dbReference>
<dbReference type="NCBIfam" id="TIGR00583">
    <property type="entry name" value="mre11"/>
    <property type="match status" value="1"/>
</dbReference>
<dbReference type="FunFam" id="3.60.21.10:FF:000011">
    <property type="entry name" value="Double-strand break repair protein"/>
    <property type="match status" value="1"/>
</dbReference>
<dbReference type="GO" id="GO:0000724">
    <property type="term" value="P:double-strand break repair via homologous recombination"/>
    <property type="evidence" value="ECO:0000318"/>
    <property type="project" value="GO_Central"/>
</dbReference>
<dbReference type="SUPFAM" id="SSF56300">
    <property type="entry name" value="Metallo-dependent phosphatases"/>
    <property type="match status" value="1"/>
</dbReference>
<dbReference type="RefSeq" id="XP_011048966.1">
    <property type="nucleotide sequence ID" value="XM_011050664.1"/>
</dbReference>
<dbReference type="OrthoDB" id="30417at2759"/>
<dbReference type="GO" id="GO:0007095">
    <property type="term" value="P:mitotic G2 DNA damage checkpoint signaling"/>
    <property type="evidence" value="ECO:0000318"/>
    <property type="project" value="GO_Central"/>
</dbReference>
<dbReference type="GO" id="GO:0000723">
    <property type="term" value="P:telomere maintenance"/>
    <property type="evidence" value="ECO:0000318"/>
    <property type="project" value="GO_Central"/>
</dbReference>
<evidence type="ECO:0000313" key="23">
    <source>
        <dbReference type="Proteomes" id="UP000001744"/>
    </source>
</evidence>
<dbReference type="GO" id="GO:0140445">
    <property type="term" value="C:chromosome, telomeric repeat region"/>
    <property type="evidence" value="ECO:0007669"/>
    <property type="project" value="EnsemblFungi"/>
</dbReference>
<evidence type="ECO:0000256" key="17">
    <source>
        <dbReference type="PIRSR" id="PIRSR000882-1"/>
    </source>
</evidence>
<evidence type="ECO:0000256" key="2">
    <source>
        <dbReference type="ARBA" id="ARBA00004123"/>
    </source>
</evidence>
<keyword evidence="9 16" id="KW-0227">DNA damage</keyword>
<evidence type="ECO:0000256" key="14">
    <source>
        <dbReference type="ARBA" id="ARBA00023242"/>
    </source>
</evidence>
<evidence type="ECO:0000256" key="5">
    <source>
        <dbReference type="ARBA" id="ARBA00022454"/>
    </source>
</evidence>
<evidence type="ECO:0000256" key="6">
    <source>
        <dbReference type="ARBA" id="ARBA00022722"/>
    </source>
</evidence>
<accession>T0RT79</accession>
<dbReference type="Gene3D" id="3.30.110.110">
    <property type="entry name" value="Mre11, capping domain"/>
    <property type="match status" value="1"/>
</dbReference>
<dbReference type="GO" id="GO:0003691">
    <property type="term" value="F:double-stranded telomeric DNA binding"/>
    <property type="evidence" value="ECO:0007669"/>
    <property type="project" value="EnsemblFungi"/>
</dbReference>
<dbReference type="GO" id="GO:0035753">
    <property type="term" value="P:maintenance of DNA trinucleotide repeats"/>
    <property type="evidence" value="ECO:0007669"/>
    <property type="project" value="EnsemblFungi"/>
</dbReference>
<evidence type="ECO:0000256" key="9">
    <source>
        <dbReference type="ARBA" id="ARBA00022763"/>
    </source>
</evidence>
<gene>
    <name evidence="22" type="primary">mre11</name>
    <name evidence="21" type="ORF">SJAG_05373</name>
</gene>
<evidence type="ECO:0000256" key="16">
    <source>
        <dbReference type="PIRNR" id="PIRNR000882"/>
    </source>
</evidence>
<dbReference type="FunFam" id="3.30.110.110:FF:000004">
    <property type="entry name" value="Double-strand break repair protein"/>
    <property type="match status" value="1"/>
</dbReference>
<dbReference type="InterPro" id="IPR029052">
    <property type="entry name" value="Metallo-depent_PP-like"/>
</dbReference>
<dbReference type="GO" id="GO:0060090">
    <property type="term" value="F:molecular adaptor activity"/>
    <property type="evidence" value="ECO:0007669"/>
    <property type="project" value="EnsemblFungi"/>
</dbReference>
<comment type="subcellular location">
    <subcellularLocation>
        <location evidence="3">Chromosome</location>
    </subcellularLocation>
    <subcellularLocation>
        <location evidence="2 16">Nucleus</location>
    </subcellularLocation>
</comment>
<evidence type="ECO:0000256" key="13">
    <source>
        <dbReference type="ARBA" id="ARBA00023211"/>
    </source>
</evidence>
<dbReference type="GO" id="GO:0010780">
    <property type="term" value="P:meiotic DNA double-strand break formation involved in reciprocal meiotic recombination"/>
    <property type="evidence" value="ECO:0007669"/>
    <property type="project" value="EnsemblFungi"/>
</dbReference>
<feature type="region of interest" description="Disordered" evidence="19">
    <location>
        <begin position="571"/>
        <end position="663"/>
    </location>
</feature>
<dbReference type="PANTHER" id="PTHR10139">
    <property type="entry name" value="DOUBLE-STRAND BREAK REPAIR PROTEIN MRE11"/>
    <property type="match status" value="1"/>
</dbReference>
<dbReference type="Gene3D" id="3.60.21.10">
    <property type="match status" value="1"/>
</dbReference>
<dbReference type="GO" id="GO:0030145">
    <property type="term" value="F:manganese ion binding"/>
    <property type="evidence" value="ECO:0007669"/>
    <property type="project" value="UniProtKB-UniRule"/>
</dbReference>
<comment type="similarity">
    <text evidence="4 16 18">Belongs to the MRE11/RAD32 family.</text>
</comment>
<keyword evidence="12 16" id="KW-0234">DNA repair</keyword>
<dbReference type="GO" id="GO:0042138">
    <property type="term" value="P:meiotic DNA double-strand break formation"/>
    <property type="evidence" value="ECO:0000318"/>
    <property type="project" value="GO_Central"/>
</dbReference>
<comment type="function">
    <text evidence="16">Core component of the MRN complex, which plays a central role in double-strand break (DSB) repair, DNA recombination, maintenance of telomere integrity and meiosis. The MRN complex is involved in the repair of DNA double-strand breaks (DSBs) via homologous recombination (HR), an error-free mechanism which primarily occurs during S and G2 phases. The complex (1) mediates the end resection of damaged DNA, which generates proper single-stranded DNA, a key initial steps in HR, and is (2) required for the recruitment of other repair factors and efficient activation of ATM and ATR upon DNA damage. Within the MRN complex, rad32 possesses both single-strand endonuclease activity and double-strand-specific 3'-5' exonuclease activity. Rad32 first endonucleolytically cleaves the 5' strand at DNA DSB ends to prevent non-homologous end joining (NHEJ) and licence HR. It then generates a single-stranded DNA gap via 3' to 5' exonucleolytic degradation, which is required for single-strand invasion and recombination.</text>
</comment>
<dbReference type="OMA" id="QNHTGHT"/>
<evidence type="ECO:0000256" key="11">
    <source>
        <dbReference type="ARBA" id="ARBA00022839"/>
    </source>
</evidence>
<dbReference type="InterPro" id="IPR004843">
    <property type="entry name" value="Calcineurin-like_PHP"/>
</dbReference>
<dbReference type="JaponicusDB" id="SJAG_05373">
    <property type="gene designation" value="mre11"/>
</dbReference>
<dbReference type="GO" id="GO:0006284">
    <property type="term" value="P:base-excision repair"/>
    <property type="evidence" value="ECO:0007669"/>
    <property type="project" value="EnsemblFungi"/>
</dbReference>
<evidence type="ECO:0000256" key="1">
    <source>
        <dbReference type="ARBA" id="ARBA00001936"/>
    </source>
</evidence>
<dbReference type="InterPro" id="IPR007281">
    <property type="entry name" value="Mre11_DNA-bd"/>
</dbReference>
<dbReference type="InterPro" id="IPR003701">
    <property type="entry name" value="Mre11"/>
</dbReference>
<evidence type="ECO:0000259" key="20">
    <source>
        <dbReference type="SMART" id="SM01347"/>
    </source>
</evidence>
<dbReference type="InterPro" id="IPR038487">
    <property type="entry name" value="Mre11_capping_dom"/>
</dbReference>
<feature type="domain" description="Mre11 DNA-binding" evidence="20">
    <location>
        <begin position="304"/>
        <end position="472"/>
    </location>
</feature>
<dbReference type="GO" id="GO:0097552">
    <property type="term" value="P:mitochondrial double-strand break repair via homologous recombination"/>
    <property type="evidence" value="ECO:0000318"/>
    <property type="project" value="GO_Central"/>
</dbReference>
<keyword evidence="15 16" id="KW-0469">Meiosis</keyword>
<feature type="region of interest" description="Disordered" evidence="19">
    <location>
        <begin position="521"/>
        <end position="541"/>
    </location>
</feature>
<dbReference type="GO" id="GO:0008296">
    <property type="term" value="F:3'-5'-DNA exonuclease activity"/>
    <property type="evidence" value="ECO:0007669"/>
    <property type="project" value="EnsemblFungi"/>
</dbReference>
<feature type="active site" description="Proton donor" evidence="17">
    <location>
        <position position="139"/>
    </location>
</feature>
<dbReference type="eggNOG" id="KOG2310">
    <property type="taxonomic scope" value="Eukaryota"/>
</dbReference>
<dbReference type="EMBL" id="KE651166">
    <property type="protein sequence ID" value="EQC53075.1"/>
    <property type="molecule type" value="Genomic_DNA"/>
</dbReference>
<dbReference type="VEuPathDB" id="FungiDB:SJAG_05373"/>
<comment type="cofactor">
    <cofactor evidence="1 16">
        <name>Mn(2+)</name>
        <dbReference type="ChEBI" id="CHEBI:29035"/>
    </cofactor>
</comment>
<dbReference type="GO" id="GO:0062176">
    <property type="term" value="P:R-loop processing"/>
    <property type="evidence" value="ECO:0007669"/>
    <property type="project" value="EnsemblFungi"/>
</dbReference>
<name>T0RT79_SCHJY</name>
<organism evidence="21 23">
    <name type="scientific">Schizosaccharomyces japonicus (strain yFS275 / FY16936)</name>
    <name type="common">Fission yeast</name>
    <dbReference type="NCBI Taxonomy" id="402676"/>
    <lineage>
        <taxon>Eukaryota</taxon>
        <taxon>Fungi</taxon>
        <taxon>Dikarya</taxon>
        <taxon>Ascomycota</taxon>
        <taxon>Taphrinomycotina</taxon>
        <taxon>Schizosaccharomycetes</taxon>
        <taxon>Schizosaccharomycetales</taxon>
        <taxon>Schizosaccharomycetaceae</taxon>
        <taxon>Schizosaccharomyces</taxon>
    </lineage>
</organism>
<evidence type="ECO:0000313" key="21">
    <source>
        <dbReference type="EMBL" id="EQC53075.1"/>
    </source>
</evidence>
<dbReference type="CDD" id="cd00840">
    <property type="entry name" value="MPP_Mre11_N"/>
    <property type="match status" value="1"/>
</dbReference>
<dbReference type="Pfam" id="PF00149">
    <property type="entry name" value="Metallophos"/>
    <property type="match status" value="1"/>
</dbReference>